<dbReference type="EC" id="2.5.1.47" evidence="4 13"/>
<dbReference type="PANTHER" id="PTHR10314">
    <property type="entry name" value="CYSTATHIONINE BETA-SYNTHASE"/>
    <property type="match status" value="1"/>
</dbReference>
<evidence type="ECO:0000256" key="11">
    <source>
        <dbReference type="PIRSR" id="PIRSR605856-50"/>
    </source>
</evidence>
<evidence type="ECO:0000256" key="2">
    <source>
        <dbReference type="ARBA" id="ARBA00004962"/>
    </source>
</evidence>
<evidence type="ECO:0000256" key="3">
    <source>
        <dbReference type="ARBA" id="ARBA00007103"/>
    </source>
</evidence>
<dbReference type="SUPFAM" id="SSF53686">
    <property type="entry name" value="Tryptophan synthase beta subunit-like PLP-dependent enzymes"/>
    <property type="match status" value="1"/>
</dbReference>
<evidence type="ECO:0000256" key="5">
    <source>
        <dbReference type="ARBA" id="ARBA00019371"/>
    </source>
</evidence>
<feature type="binding site" evidence="11">
    <location>
        <begin position="176"/>
        <end position="180"/>
    </location>
    <ligand>
        <name>pyridoxal 5'-phosphate</name>
        <dbReference type="ChEBI" id="CHEBI:597326"/>
    </ligand>
</feature>
<evidence type="ECO:0000256" key="10">
    <source>
        <dbReference type="ARBA" id="ARBA00047931"/>
    </source>
</evidence>
<keyword evidence="9 13" id="KW-0198">Cysteine biosynthesis</keyword>
<dbReference type="AlphaFoldDB" id="A0A1H3BEU2"/>
<keyword evidence="7 13" id="KW-0808">Transferase</keyword>
<evidence type="ECO:0000256" key="12">
    <source>
        <dbReference type="PIRSR" id="PIRSR605856-51"/>
    </source>
</evidence>
<protein>
    <recommendedName>
        <fullName evidence="5 13">Cysteine synthase</fullName>
        <ecNumber evidence="4 13">2.5.1.47</ecNumber>
    </recommendedName>
</protein>
<dbReference type="NCBIfam" id="TIGR01136">
    <property type="entry name" value="cysKM"/>
    <property type="match status" value="1"/>
</dbReference>
<dbReference type="NCBIfam" id="TIGR01139">
    <property type="entry name" value="cysK"/>
    <property type="match status" value="1"/>
</dbReference>
<keyword evidence="8 11" id="KW-0663">Pyridoxal phosphate</keyword>
<comment type="pathway">
    <text evidence="2">Amino-acid biosynthesis; L-cysteine biosynthesis; L-cysteine from L-serine: step 2/2.</text>
</comment>
<dbReference type="Gene3D" id="3.40.50.1100">
    <property type="match status" value="2"/>
</dbReference>
<comment type="similarity">
    <text evidence="3 13">Belongs to the cysteine synthase/cystathionine beta-synthase family.</text>
</comment>
<comment type="cofactor">
    <cofactor evidence="1 11 13">
        <name>pyridoxal 5'-phosphate</name>
        <dbReference type="ChEBI" id="CHEBI:597326"/>
    </cofactor>
</comment>
<dbReference type="InterPro" id="IPR005856">
    <property type="entry name" value="Cys_synth"/>
</dbReference>
<evidence type="ECO:0000256" key="13">
    <source>
        <dbReference type="RuleBase" id="RU003985"/>
    </source>
</evidence>
<feature type="modified residue" description="N6-(pyridoxal phosphate)lysine" evidence="12">
    <location>
        <position position="43"/>
    </location>
</feature>
<evidence type="ECO:0000256" key="9">
    <source>
        <dbReference type="ARBA" id="ARBA00023192"/>
    </source>
</evidence>
<evidence type="ECO:0000256" key="1">
    <source>
        <dbReference type="ARBA" id="ARBA00001933"/>
    </source>
</evidence>
<keyword evidence="16" id="KW-1185">Reference proteome</keyword>
<dbReference type="InterPro" id="IPR050214">
    <property type="entry name" value="Cys_Synth/Cystath_Beta-Synth"/>
</dbReference>
<dbReference type="Pfam" id="PF00291">
    <property type="entry name" value="PALP"/>
    <property type="match status" value="1"/>
</dbReference>
<dbReference type="InterPro" id="IPR036052">
    <property type="entry name" value="TrpB-like_PALP_sf"/>
</dbReference>
<evidence type="ECO:0000259" key="14">
    <source>
        <dbReference type="Pfam" id="PF00291"/>
    </source>
</evidence>
<evidence type="ECO:0000313" key="15">
    <source>
        <dbReference type="EMBL" id="SDX39579.1"/>
    </source>
</evidence>
<accession>A0A1H3BEU2</accession>
<evidence type="ECO:0000256" key="6">
    <source>
        <dbReference type="ARBA" id="ARBA00022605"/>
    </source>
</evidence>
<organism evidence="15 16">
    <name type="scientific">Tepidimicrobium xylanilyticum</name>
    <dbReference type="NCBI Taxonomy" id="1123352"/>
    <lineage>
        <taxon>Bacteria</taxon>
        <taxon>Bacillati</taxon>
        <taxon>Bacillota</taxon>
        <taxon>Tissierellia</taxon>
        <taxon>Tissierellales</taxon>
        <taxon>Tepidimicrobiaceae</taxon>
        <taxon>Tepidimicrobium</taxon>
    </lineage>
</organism>
<dbReference type="EMBL" id="FNNG01000010">
    <property type="protein sequence ID" value="SDX39579.1"/>
    <property type="molecule type" value="Genomic_DNA"/>
</dbReference>
<evidence type="ECO:0000313" key="16">
    <source>
        <dbReference type="Proteomes" id="UP000198828"/>
    </source>
</evidence>
<feature type="binding site" evidence="11">
    <location>
        <position position="73"/>
    </location>
    <ligand>
        <name>pyridoxal 5'-phosphate</name>
        <dbReference type="ChEBI" id="CHEBI:597326"/>
    </ligand>
</feature>
<comment type="catalytic activity">
    <reaction evidence="10 13">
        <text>O-acetyl-L-serine + hydrogen sulfide = L-cysteine + acetate</text>
        <dbReference type="Rhea" id="RHEA:14829"/>
        <dbReference type="ChEBI" id="CHEBI:29919"/>
        <dbReference type="ChEBI" id="CHEBI:30089"/>
        <dbReference type="ChEBI" id="CHEBI:35235"/>
        <dbReference type="ChEBI" id="CHEBI:58340"/>
        <dbReference type="EC" id="2.5.1.47"/>
    </reaction>
</comment>
<dbReference type="GO" id="GO:0006535">
    <property type="term" value="P:cysteine biosynthetic process from serine"/>
    <property type="evidence" value="ECO:0007669"/>
    <property type="project" value="UniProtKB-UniRule"/>
</dbReference>
<gene>
    <name evidence="15" type="ORF">SAMN05660923_02236</name>
</gene>
<dbReference type="PROSITE" id="PS00901">
    <property type="entry name" value="CYS_SYNTHASE"/>
    <property type="match status" value="1"/>
</dbReference>
<keyword evidence="6 13" id="KW-0028">Amino-acid biosynthesis</keyword>
<sequence length="305" mass="32821">MIANSIYKTIGRTPLVKINHMTTAEMAEVWVKVEGFNPAGSVKDRPAFYMIKDAEERGILKKGSTIIEPTSGNTGIALAMIGAAKGYKVIIVMPDTMSMERRKLMAAYGAELILTEGKYGMKGSVELAKKLASREGYFMPNQFGNINNVIAHYETTGIEILEDTKGNIDAFVVGVGTGGTITGVGRRLKENNTDILIVAVEPSKSPILSGGNPSSHGIQGIGANFIPEILDRNIIDEIITVDDKDAFIQSRRLGKEEGIFCGISSGANIHAAITIAKRLGKGKKVVTVLPDTGERYLSTALFNEE</sequence>
<dbReference type="FunFam" id="3.40.50.1100:FF:000003">
    <property type="entry name" value="Cystathionine beta-synthase"/>
    <property type="match status" value="1"/>
</dbReference>
<feature type="binding site" evidence="11">
    <location>
        <position position="264"/>
    </location>
    <ligand>
        <name>pyridoxal 5'-phosphate</name>
        <dbReference type="ChEBI" id="CHEBI:597326"/>
    </ligand>
</feature>
<reference evidence="15 16" key="1">
    <citation type="submission" date="2016-10" db="EMBL/GenBank/DDBJ databases">
        <authorList>
            <person name="de Groot N.N."/>
        </authorList>
    </citation>
    <scope>NUCLEOTIDE SEQUENCE [LARGE SCALE GENOMIC DNA]</scope>
    <source>
        <strain evidence="15 16">DSM 23310</strain>
    </source>
</reference>
<dbReference type="CDD" id="cd01561">
    <property type="entry name" value="CBS_like"/>
    <property type="match status" value="1"/>
</dbReference>
<proteinExistence type="inferred from homology"/>
<name>A0A1H3BEU2_9FIRM</name>
<dbReference type="GO" id="GO:0004124">
    <property type="term" value="F:cysteine synthase activity"/>
    <property type="evidence" value="ECO:0007669"/>
    <property type="project" value="UniProtKB-UniRule"/>
</dbReference>
<dbReference type="OrthoDB" id="9808024at2"/>
<dbReference type="RefSeq" id="WP_093753706.1">
    <property type="nucleotide sequence ID" value="NZ_FNNG01000010.1"/>
</dbReference>
<evidence type="ECO:0000256" key="7">
    <source>
        <dbReference type="ARBA" id="ARBA00022679"/>
    </source>
</evidence>
<dbReference type="Proteomes" id="UP000198828">
    <property type="component" value="Unassembled WGS sequence"/>
</dbReference>
<dbReference type="InterPro" id="IPR005859">
    <property type="entry name" value="CysK"/>
</dbReference>
<dbReference type="InterPro" id="IPR001216">
    <property type="entry name" value="P-phosphate_BS"/>
</dbReference>
<dbReference type="InterPro" id="IPR001926">
    <property type="entry name" value="TrpB-like_PALP"/>
</dbReference>
<evidence type="ECO:0000256" key="8">
    <source>
        <dbReference type="ARBA" id="ARBA00022898"/>
    </source>
</evidence>
<feature type="domain" description="Tryptophan synthase beta chain-like PALP" evidence="14">
    <location>
        <begin position="8"/>
        <end position="291"/>
    </location>
</feature>
<dbReference type="UniPathway" id="UPA00136">
    <property type="reaction ID" value="UER00200"/>
</dbReference>
<evidence type="ECO:0000256" key="4">
    <source>
        <dbReference type="ARBA" id="ARBA00012681"/>
    </source>
</evidence>
<dbReference type="FunFam" id="3.40.50.1100:FF:000118">
    <property type="entry name" value="Related to CYS4-cystathionine beta-synthase"/>
    <property type="match status" value="1"/>
</dbReference>